<accession>A0A1I2IYU8</accession>
<evidence type="ECO:0000313" key="3">
    <source>
        <dbReference type="EMBL" id="SFF45651.1"/>
    </source>
</evidence>
<keyword evidence="4" id="KW-1185">Reference proteome</keyword>
<gene>
    <name evidence="3" type="ORF">SAMN02745121_08971</name>
</gene>
<dbReference type="AlphaFoldDB" id="A0A1I2IYU8"/>
<feature type="region of interest" description="Disordered" evidence="1">
    <location>
        <begin position="202"/>
        <end position="246"/>
    </location>
</feature>
<evidence type="ECO:0008006" key="5">
    <source>
        <dbReference type="Google" id="ProtNLM"/>
    </source>
</evidence>
<dbReference type="EMBL" id="FOMX01000084">
    <property type="protein sequence ID" value="SFF45651.1"/>
    <property type="molecule type" value="Genomic_DNA"/>
</dbReference>
<name>A0A1I2IYU8_9BACT</name>
<proteinExistence type="predicted"/>
<feature type="transmembrane region" description="Helical" evidence="2">
    <location>
        <begin position="168"/>
        <end position="186"/>
    </location>
</feature>
<feature type="compositionally biased region" description="Polar residues" evidence="1">
    <location>
        <begin position="202"/>
        <end position="216"/>
    </location>
</feature>
<dbReference type="STRING" id="54.SAMN02745121_08971"/>
<evidence type="ECO:0000256" key="2">
    <source>
        <dbReference type="SAM" id="Phobius"/>
    </source>
</evidence>
<evidence type="ECO:0000256" key="1">
    <source>
        <dbReference type="SAM" id="MobiDB-lite"/>
    </source>
</evidence>
<keyword evidence="2" id="KW-0472">Membrane</keyword>
<keyword evidence="2" id="KW-0812">Transmembrane</keyword>
<keyword evidence="2" id="KW-1133">Transmembrane helix</keyword>
<evidence type="ECO:0000313" key="4">
    <source>
        <dbReference type="Proteomes" id="UP000199400"/>
    </source>
</evidence>
<organism evidence="3 4">
    <name type="scientific">Nannocystis exedens</name>
    <dbReference type="NCBI Taxonomy" id="54"/>
    <lineage>
        <taxon>Bacteria</taxon>
        <taxon>Pseudomonadati</taxon>
        <taxon>Myxococcota</taxon>
        <taxon>Polyangia</taxon>
        <taxon>Nannocystales</taxon>
        <taxon>Nannocystaceae</taxon>
        <taxon>Nannocystis</taxon>
    </lineage>
</organism>
<dbReference type="Proteomes" id="UP000199400">
    <property type="component" value="Unassembled WGS sequence"/>
</dbReference>
<sequence>MPDPTCTPVDLGSGATLESPCTGPLGWCTAADFFRSRRALQFERNRLVGLVNSFTKLANEGQATWDAATSAAYDLRDESREVLEKFPEDWWYVYITGNAGELIEAIYVFSKFAAACHQAACEVATALEALGEAVPKPPVPPPPEQGITDAIAEGTRNIADAAASAATTAFYLVAGVAILGGGWFLYQSLRSPASQVLVMPSSTPAPQQVASPATSSPFPPLAGPEHPPSRARGTKVDPFQPPKDLP</sequence>
<reference evidence="4" key="1">
    <citation type="submission" date="2016-10" db="EMBL/GenBank/DDBJ databases">
        <authorList>
            <person name="Varghese N."/>
            <person name="Submissions S."/>
        </authorList>
    </citation>
    <scope>NUCLEOTIDE SEQUENCE [LARGE SCALE GENOMIC DNA]</scope>
    <source>
        <strain evidence="4">ATCC 25963</strain>
    </source>
</reference>
<feature type="compositionally biased region" description="Pro residues" evidence="1">
    <location>
        <begin position="217"/>
        <end position="226"/>
    </location>
</feature>
<protein>
    <recommendedName>
        <fullName evidence="5">Transmembrane protein</fullName>
    </recommendedName>
</protein>